<feature type="transmembrane region" description="Helical" evidence="7">
    <location>
        <begin position="429"/>
        <end position="452"/>
    </location>
</feature>
<gene>
    <name evidence="9" type="ORF">MKK02DRAFT_29358</name>
</gene>
<dbReference type="GO" id="GO:0016020">
    <property type="term" value="C:membrane"/>
    <property type="evidence" value="ECO:0007669"/>
    <property type="project" value="UniProtKB-SubCell"/>
</dbReference>
<dbReference type="PANTHER" id="PTHR23511:SF3">
    <property type="entry name" value="MAJOR FACILITATOR SUPERFAMILY (MFS) PROFILE DOMAIN-CONTAINING PROTEIN"/>
    <property type="match status" value="1"/>
</dbReference>
<feature type="region of interest" description="Disordered" evidence="6">
    <location>
        <begin position="1"/>
        <end position="26"/>
    </location>
</feature>
<evidence type="ECO:0000313" key="10">
    <source>
        <dbReference type="Proteomes" id="UP001164286"/>
    </source>
</evidence>
<feature type="transmembrane region" description="Helical" evidence="7">
    <location>
        <begin position="181"/>
        <end position="204"/>
    </location>
</feature>
<feature type="transmembrane region" description="Helical" evidence="7">
    <location>
        <begin position="521"/>
        <end position="539"/>
    </location>
</feature>
<dbReference type="Proteomes" id="UP001164286">
    <property type="component" value="Unassembled WGS sequence"/>
</dbReference>
<feature type="transmembrane region" description="Helical" evidence="7">
    <location>
        <begin position="268"/>
        <end position="288"/>
    </location>
</feature>
<keyword evidence="4 7" id="KW-1133">Transmembrane helix</keyword>
<keyword evidence="5 7" id="KW-0472">Membrane</keyword>
<feature type="transmembrane region" description="Helical" evidence="7">
    <location>
        <begin position="125"/>
        <end position="145"/>
    </location>
</feature>
<dbReference type="InterPro" id="IPR005828">
    <property type="entry name" value="MFS_sugar_transport-like"/>
</dbReference>
<accession>A0AA38HEH6</accession>
<feature type="transmembrane region" description="Helical" evidence="7">
    <location>
        <begin position="152"/>
        <end position="169"/>
    </location>
</feature>
<dbReference type="RefSeq" id="XP_052949035.1">
    <property type="nucleotide sequence ID" value="XM_053087802.1"/>
</dbReference>
<feature type="transmembrane region" description="Helical" evidence="7">
    <location>
        <begin position="211"/>
        <end position="231"/>
    </location>
</feature>
<evidence type="ECO:0000259" key="8">
    <source>
        <dbReference type="PROSITE" id="PS50850"/>
    </source>
</evidence>
<organism evidence="9 10">
    <name type="scientific">Dioszegia hungarica</name>
    <dbReference type="NCBI Taxonomy" id="4972"/>
    <lineage>
        <taxon>Eukaryota</taxon>
        <taxon>Fungi</taxon>
        <taxon>Dikarya</taxon>
        <taxon>Basidiomycota</taxon>
        <taxon>Agaricomycotina</taxon>
        <taxon>Tremellomycetes</taxon>
        <taxon>Tremellales</taxon>
        <taxon>Bulleribasidiaceae</taxon>
        <taxon>Dioszegia</taxon>
    </lineage>
</organism>
<dbReference type="SUPFAM" id="SSF103473">
    <property type="entry name" value="MFS general substrate transporter"/>
    <property type="match status" value="1"/>
</dbReference>
<dbReference type="EMBL" id="JAKWFO010000001">
    <property type="protein sequence ID" value="KAI9639258.1"/>
    <property type="molecule type" value="Genomic_DNA"/>
</dbReference>
<keyword evidence="10" id="KW-1185">Reference proteome</keyword>
<proteinExistence type="predicted"/>
<evidence type="ECO:0000256" key="4">
    <source>
        <dbReference type="ARBA" id="ARBA00022989"/>
    </source>
</evidence>
<dbReference type="InterPro" id="IPR020846">
    <property type="entry name" value="MFS_dom"/>
</dbReference>
<name>A0AA38HEH6_9TREE</name>
<keyword evidence="3 7" id="KW-0812">Transmembrane</keyword>
<evidence type="ECO:0000256" key="7">
    <source>
        <dbReference type="SAM" id="Phobius"/>
    </source>
</evidence>
<dbReference type="Pfam" id="PF00083">
    <property type="entry name" value="Sugar_tr"/>
    <property type="match status" value="1"/>
</dbReference>
<keyword evidence="2" id="KW-0813">Transport</keyword>
<feature type="transmembrane region" description="Helical" evidence="7">
    <location>
        <begin position="85"/>
        <end position="105"/>
    </location>
</feature>
<keyword evidence="9" id="KW-0762">Sugar transport</keyword>
<comment type="caution">
    <text evidence="9">The sequence shown here is derived from an EMBL/GenBank/DDBJ whole genome shotgun (WGS) entry which is preliminary data.</text>
</comment>
<evidence type="ECO:0000313" key="9">
    <source>
        <dbReference type="EMBL" id="KAI9639258.1"/>
    </source>
</evidence>
<dbReference type="AlphaFoldDB" id="A0AA38HEH6"/>
<sequence>MRDSTGSPKDVMAHDNTLADESKGADYPDAPAQYLNAMHDVPDEQALSAAAILKGSVANRMNLFEKKAALINAEIDKMGMGKYQICIWFLTGFGYFLDLAWSRTIGLASTAIYQEMGIPNSRTGLIFTLANVGLATGALGFGIIVDIIGRKWAFNITCLITSVIGLLMAAPKYNYEAICAIYLFASIGLGGNIPIDALIALEFLPQNRRNLVSLLSMWQPIGVICACAIAYGTTAKYRCAAGLLGCNTVADGVACCRVEDNMGWRYNIIIMGLMTLLIFFLRYFVFTFHESPKFLLSRGREQEAIDVLHSIAKFNKQPPPTLTVQHFRELEQAETTLSGTTLAAEDPVEAEVTAAAHAMRVTRRSLASITHLKALFTNKLQLFIFILFAITYMGDYWSFNLAGAFLPIVLLQNNVSTGRGTVVETYRQYIYIALPGILGAALALLSVSLPLFGRKWSLVFSAAMQGLSMAMYTQVKTTVGYVGLNAMEYLMQTYFNAVLYASAPELFDTAYRGSASGMLSCLGRLAGIVAPFAGQYYLANNSAGILWLGAGGIWLAAVAMVFLPVEMRNRQMF</sequence>
<evidence type="ECO:0000256" key="6">
    <source>
        <dbReference type="SAM" id="MobiDB-lite"/>
    </source>
</evidence>
<dbReference type="Gene3D" id="1.20.1250.20">
    <property type="entry name" value="MFS general substrate transporter like domains"/>
    <property type="match status" value="1"/>
</dbReference>
<reference evidence="9" key="1">
    <citation type="journal article" date="2022" name="G3 (Bethesda)">
        <title>High quality genome of the basidiomycete yeast Dioszegia hungarica PDD-24b-2 isolated from cloud water.</title>
        <authorList>
            <person name="Jarrige D."/>
            <person name="Haridas S."/>
            <person name="Bleykasten-Grosshans C."/>
            <person name="Joly M."/>
            <person name="Nadalig T."/>
            <person name="Sancelme M."/>
            <person name="Vuilleumier S."/>
            <person name="Grigoriev I.V."/>
            <person name="Amato P."/>
            <person name="Bringel F."/>
        </authorList>
    </citation>
    <scope>NUCLEOTIDE SEQUENCE</scope>
    <source>
        <strain evidence="9">PDD-24b-2</strain>
    </source>
</reference>
<evidence type="ECO:0000256" key="5">
    <source>
        <dbReference type="ARBA" id="ARBA00023136"/>
    </source>
</evidence>
<evidence type="ECO:0000256" key="2">
    <source>
        <dbReference type="ARBA" id="ARBA00022448"/>
    </source>
</evidence>
<dbReference type="PANTHER" id="PTHR23511">
    <property type="entry name" value="SYNAPTIC VESICLE GLYCOPROTEIN 2"/>
    <property type="match status" value="1"/>
</dbReference>
<dbReference type="GO" id="GO:0022857">
    <property type="term" value="F:transmembrane transporter activity"/>
    <property type="evidence" value="ECO:0007669"/>
    <property type="project" value="InterPro"/>
</dbReference>
<feature type="domain" description="Major facilitator superfamily (MFS) profile" evidence="8">
    <location>
        <begin position="87"/>
        <end position="568"/>
    </location>
</feature>
<dbReference type="PROSITE" id="PS50850">
    <property type="entry name" value="MFS"/>
    <property type="match status" value="1"/>
</dbReference>
<evidence type="ECO:0000256" key="3">
    <source>
        <dbReference type="ARBA" id="ARBA00022692"/>
    </source>
</evidence>
<feature type="transmembrane region" description="Helical" evidence="7">
    <location>
        <begin position="545"/>
        <end position="565"/>
    </location>
</feature>
<evidence type="ECO:0000256" key="1">
    <source>
        <dbReference type="ARBA" id="ARBA00004141"/>
    </source>
</evidence>
<protein>
    <submittedName>
        <fullName evidence="9">Sugar transporter-like protein</fullName>
    </submittedName>
</protein>
<dbReference type="InterPro" id="IPR036259">
    <property type="entry name" value="MFS_trans_sf"/>
</dbReference>
<comment type="subcellular location">
    <subcellularLocation>
        <location evidence="1">Membrane</location>
        <topology evidence="1">Multi-pass membrane protein</topology>
    </subcellularLocation>
</comment>
<dbReference type="GeneID" id="77727007"/>